<dbReference type="RefSeq" id="WP_092611364.1">
    <property type="nucleotide sequence ID" value="NZ_FNHU01000010.1"/>
</dbReference>
<dbReference type="EMBL" id="FNHU01000010">
    <property type="protein sequence ID" value="SDN00681.1"/>
    <property type="molecule type" value="Genomic_DNA"/>
</dbReference>
<protein>
    <submittedName>
        <fullName evidence="2">Uncharacterized conserved protein YbjT, contains NAD(P)-binding and DUF2867 domains</fullName>
    </submittedName>
</protein>
<dbReference type="PANTHER" id="PTHR15020">
    <property type="entry name" value="FLAVIN REDUCTASE-RELATED"/>
    <property type="match status" value="1"/>
</dbReference>
<dbReference type="Gene3D" id="3.40.50.720">
    <property type="entry name" value="NAD(P)-binding Rossmann-like Domain"/>
    <property type="match status" value="1"/>
</dbReference>
<dbReference type="InterPro" id="IPR016040">
    <property type="entry name" value="NAD(P)-bd_dom"/>
</dbReference>
<dbReference type="InterPro" id="IPR036291">
    <property type="entry name" value="NAD(P)-bd_dom_sf"/>
</dbReference>
<evidence type="ECO:0000313" key="3">
    <source>
        <dbReference type="Proteomes" id="UP000199671"/>
    </source>
</evidence>
<accession>A0A1G9XW11</accession>
<dbReference type="Proteomes" id="UP000199671">
    <property type="component" value="Unassembled WGS sequence"/>
</dbReference>
<dbReference type="OrthoDB" id="3250520at2"/>
<organism evidence="2 3">
    <name type="scientific">Actinomyces ruminicola</name>
    <dbReference type="NCBI Taxonomy" id="332524"/>
    <lineage>
        <taxon>Bacteria</taxon>
        <taxon>Bacillati</taxon>
        <taxon>Actinomycetota</taxon>
        <taxon>Actinomycetes</taxon>
        <taxon>Actinomycetales</taxon>
        <taxon>Actinomycetaceae</taxon>
        <taxon>Actinomyces</taxon>
    </lineage>
</organism>
<dbReference type="Pfam" id="PF13460">
    <property type="entry name" value="NAD_binding_10"/>
    <property type="match status" value="1"/>
</dbReference>
<gene>
    <name evidence="2" type="ORF">SAMN04487766_110100</name>
</gene>
<reference evidence="2 3" key="1">
    <citation type="submission" date="2016-10" db="EMBL/GenBank/DDBJ databases">
        <authorList>
            <person name="de Groot N.N."/>
        </authorList>
    </citation>
    <scope>NUCLEOTIDE SEQUENCE [LARGE SCALE GENOMIC DNA]</scope>
    <source>
        <strain evidence="2 3">KPR-7B</strain>
    </source>
</reference>
<name>A0A1G9XW11_9ACTO</name>
<dbReference type="PANTHER" id="PTHR15020:SF11">
    <property type="entry name" value="OS06G0360300 PROTEIN"/>
    <property type="match status" value="1"/>
</dbReference>
<dbReference type="AlphaFoldDB" id="A0A1G9XW11"/>
<evidence type="ECO:0000313" key="2">
    <source>
        <dbReference type="EMBL" id="SDN00681.1"/>
    </source>
</evidence>
<proteinExistence type="predicted"/>
<evidence type="ECO:0000259" key="1">
    <source>
        <dbReference type="Pfam" id="PF13460"/>
    </source>
</evidence>
<feature type="domain" description="NAD(P)-binding" evidence="1">
    <location>
        <begin position="8"/>
        <end position="185"/>
    </location>
</feature>
<sequence length="250" mass="26959">MTTILSIGATGQVGVVVVDEALQRGLNVRALTRNADRARRSLGADAEIVEAAATDSEALRPLLDTVDAVILTHGTDNDGKGGVTFYDVVRAVVDALGEGETHISLMTTMNASHSARDAGYEFIEWKRRAERLVRASGHPYTIVRPGWFDYQGPADRRIDLRQGDLVTGQPGVDRRHVAQVLLEGALNPSGARRTVEVFSKAGAPVTDFEALFAATRVDEIGALDGVLDTHNVPLDQEPQRVQDDVARLGK</sequence>
<dbReference type="SUPFAM" id="SSF51735">
    <property type="entry name" value="NAD(P)-binding Rossmann-fold domains"/>
    <property type="match status" value="1"/>
</dbReference>